<comment type="caution">
    <text evidence="2">The sequence shown here is derived from an EMBL/GenBank/DDBJ whole genome shotgun (WGS) entry which is preliminary data.</text>
</comment>
<dbReference type="AlphaFoldDB" id="A0A066WNU9"/>
<dbReference type="RefSeq" id="WP_152547377.1">
    <property type="nucleotide sequence ID" value="NZ_JNCA01000011.1"/>
</dbReference>
<evidence type="ECO:0000256" key="1">
    <source>
        <dbReference type="SAM" id="SignalP"/>
    </source>
</evidence>
<keyword evidence="3" id="KW-1185">Reference proteome</keyword>
<organism evidence="2 3">
    <name type="scientific">Flavobacterium seoulense</name>
    <dbReference type="NCBI Taxonomy" id="1492738"/>
    <lineage>
        <taxon>Bacteria</taxon>
        <taxon>Pseudomonadati</taxon>
        <taxon>Bacteroidota</taxon>
        <taxon>Flavobacteriia</taxon>
        <taxon>Flavobacteriales</taxon>
        <taxon>Flavobacteriaceae</taxon>
        <taxon>Flavobacterium</taxon>
    </lineage>
</organism>
<evidence type="ECO:0008006" key="4">
    <source>
        <dbReference type="Google" id="ProtNLM"/>
    </source>
</evidence>
<proteinExistence type="predicted"/>
<dbReference type="PATRIC" id="fig|1492738.3.peg.1302"/>
<name>A0A066WNU9_9FLAO</name>
<dbReference type="STRING" id="1492738.FEM21_13090"/>
<dbReference type="Proteomes" id="UP000027064">
    <property type="component" value="Unassembled WGS sequence"/>
</dbReference>
<evidence type="ECO:0000313" key="3">
    <source>
        <dbReference type="Proteomes" id="UP000027064"/>
    </source>
</evidence>
<protein>
    <recommendedName>
        <fullName evidence="4">Lipocalin-like domain-containing protein</fullName>
    </recommendedName>
</protein>
<dbReference type="OrthoDB" id="1452415at2"/>
<reference evidence="2 3" key="1">
    <citation type="submission" date="2014-05" db="EMBL/GenBank/DDBJ databases">
        <title>Genome Sequence of Flavobacterium sp. EM1321.</title>
        <authorList>
            <person name="Shin S.-K."/>
            <person name="Yi H."/>
        </authorList>
    </citation>
    <scope>NUCLEOTIDE SEQUENCE [LARGE SCALE GENOMIC DNA]</scope>
    <source>
        <strain evidence="2 3">EM1321</strain>
    </source>
</reference>
<keyword evidence="1" id="KW-0732">Signal</keyword>
<feature type="signal peptide" evidence="1">
    <location>
        <begin position="1"/>
        <end position="22"/>
    </location>
</feature>
<gene>
    <name evidence="2" type="ORF">FEM21_13090</name>
</gene>
<evidence type="ECO:0000313" key="2">
    <source>
        <dbReference type="EMBL" id="KDN55707.1"/>
    </source>
</evidence>
<sequence>MRKIFTHFTFLMLIFNFYPVAAQIQEDQLLGNWELNYKVTSEQMAADAKKVFNSLPESSHSSIEKAYKGRQIAFMNNHLFELKLSDGRSSVGKWQLNLFEKVLKIKNDRNNKEYLYKIIELDDKILFIEELDVKGTVYFKKLHYIKSKS</sequence>
<dbReference type="EMBL" id="JNCA01000011">
    <property type="protein sequence ID" value="KDN55707.1"/>
    <property type="molecule type" value="Genomic_DNA"/>
</dbReference>
<feature type="chain" id="PRO_5001633998" description="Lipocalin-like domain-containing protein" evidence="1">
    <location>
        <begin position="23"/>
        <end position="149"/>
    </location>
</feature>
<accession>A0A066WNU9</accession>